<dbReference type="PATRIC" id="fig|671143.5.peg.1537"/>
<keyword evidence="10" id="KW-0975">Bacterial flagellum</keyword>
<dbReference type="KEGG" id="mox:DAMO_1739"/>
<dbReference type="PRINTS" id="PR01302">
    <property type="entry name" value="TYPE3IMPPROT"/>
</dbReference>
<evidence type="ECO:0000313" key="14">
    <source>
        <dbReference type="Proteomes" id="UP000006898"/>
    </source>
</evidence>
<reference evidence="13 14" key="1">
    <citation type="journal article" date="2010" name="Nature">
        <title>Nitrite-driven anaerobic methane oxidation by oxygenic bacteria.</title>
        <authorList>
            <person name="Ettwig K.F."/>
            <person name="Butler M.K."/>
            <person name="Le Paslier D."/>
            <person name="Pelletier E."/>
            <person name="Mangenot S."/>
            <person name="Kuypers M.M.M."/>
            <person name="Schreiber F."/>
            <person name="Dutilh B.E."/>
            <person name="Zedelius J."/>
            <person name="de Beer D."/>
            <person name="Gloerich J."/>
            <person name="Wessels H.J.C.T."/>
            <person name="van Allen T."/>
            <person name="Luesken F."/>
            <person name="Wu M."/>
            <person name="van de Pas-Schoonen K.T."/>
            <person name="Op den Camp H.J.M."/>
            <person name="Janssen-Megens E.M."/>
            <person name="Francoijs K-J."/>
            <person name="Stunnenberg H."/>
            <person name="Weissenbach J."/>
            <person name="Jetten M.S.M."/>
            <person name="Strous M."/>
        </authorList>
    </citation>
    <scope>NUCLEOTIDE SEQUENCE [LARGE SCALE GENOMIC DNA]</scope>
</reference>
<keyword evidence="5 12" id="KW-0812">Transmembrane</keyword>
<feature type="transmembrane region" description="Helical" evidence="12">
    <location>
        <begin position="44"/>
        <end position="73"/>
    </location>
</feature>
<evidence type="ECO:0000256" key="12">
    <source>
        <dbReference type="RuleBase" id="RU362069"/>
    </source>
</evidence>
<evidence type="ECO:0000256" key="4">
    <source>
        <dbReference type="ARBA" id="ARBA00022475"/>
    </source>
</evidence>
<comment type="subcellular location">
    <subcellularLocation>
        <location evidence="12">Cell membrane</location>
        <topology evidence="12">Multi-pass membrane protein</topology>
    </subcellularLocation>
    <subcellularLocation>
        <location evidence="12">Bacterial flagellum basal body</location>
    </subcellularLocation>
</comment>
<keyword evidence="13" id="KW-0966">Cell projection</keyword>
<dbReference type="eggNOG" id="COG1338">
    <property type="taxonomic scope" value="Bacteria"/>
</dbReference>
<dbReference type="HOGENOM" id="CLU_042028_0_1_0"/>
<dbReference type="InterPro" id="IPR005838">
    <property type="entry name" value="T3SS_IM_P"/>
</dbReference>
<dbReference type="GO" id="GO:0009306">
    <property type="term" value="P:protein secretion"/>
    <property type="evidence" value="ECO:0007669"/>
    <property type="project" value="UniProtKB-UniRule"/>
</dbReference>
<comment type="similarity">
    <text evidence="1 12">Belongs to the FliP/MopC/SpaP family.</text>
</comment>
<feature type="transmembrane region" description="Helical" evidence="12">
    <location>
        <begin position="186"/>
        <end position="210"/>
    </location>
</feature>
<keyword evidence="9 12" id="KW-0472">Membrane</keyword>
<name>D5MGB6_METO1</name>
<dbReference type="GO" id="GO:0009425">
    <property type="term" value="C:bacterial-type flagellum basal body"/>
    <property type="evidence" value="ECO:0007669"/>
    <property type="project" value="UniProtKB-SubCell"/>
</dbReference>
<dbReference type="PANTHER" id="PTHR30587:SF0">
    <property type="entry name" value="FLAGELLAR BIOSYNTHETIC PROTEIN FLIP"/>
    <property type="match status" value="1"/>
</dbReference>
<comment type="caution">
    <text evidence="12">Lacks conserved residue(s) required for the propagation of feature annotation.</text>
</comment>
<evidence type="ECO:0000313" key="13">
    <source>
        <dbReference type="EMBL" id="CBE68797.1"/>
    </source>
</evidence>
<keyword evidence="11 12" id="KW-1006">Bacterial flagellum protein export</keyword>
<evidence type="ECO:0000256" key="1">
    <source>
        <dbReference type="ARBA" id="ARBA00006257"/>
    </source>
</evidence>
<evidence type="ECO:0000256" key="8">
    <source>
        <dbReference type="ARBA" id="ARBA00022989"/>
    </source>
</evidence>
<comment type="function">
    <text evidence="12">Plays a role in the flagellum-specific transport system.</text>
</comment>
<keyword evidence="7 12" id="KW-0653">Protein transport</keyword>
<accession>D5MGB6</accession>
<dbReference type="PRINTS" id="PR00951">
    <property type="entry name" value="FLGBIOSNFLIP"/>
</dbReference>
<dbReference type="GO" id="GO:0044781">
    <property type="term" value="P:bacterial-type flagellum organization"/>
    <property type="evidence" value="ECO:0007669"/>
    <property type="project" value="UniProtKB-UniRule"/>
</dbReference>
<dbReference type="Pfam" id="PF00813">
    <property type="entry name" value="FliP"/>
    <property type="match status" value="1"/>
</dbReference>
<dbReference type="InterPro" id="IPR005837">
    <property type="entry name" value="FliP"/>
</dbReference>
<evidence type="ECO:0000256" key="10">
    <source>
        <dbReference type="ARBA" id="ARBA00023143"/>
    </source>
</evidence>
<dbReference type="PROSITE" id="PS01060">
    <property type="entry name" value="FLIP_1"/>
    <property type="match status" value="1"/>
</dbReference>
<gene>
    <name evidence="12 13" type="primary">fliP</name>
    <name evidence="13" type="ORF">DAMO_1739</name>
</gene>
<dbReference type="PROSITE" id="PS01061">
    <property type="entry name" value="FLIP_2"/>
    <property type="match status" value="1"/>
</dbReference>
<dbReference type="STRING" id="671143.DAMO_1739"/>
<keyword evidence="6 12" id="KW-1005">Bacterial flagellum biogenesis</keyword>
<keyword evidence="13" id="KW-0282">Flagellum</keyword>
<organism evidence="13 14">
    <name type="scientific">Methylomirabilis oxygeniifera</name>
    <dbReference type="NCBI Taxonomy" id="671143"/>
    <lineage>
        <taxon>Bacteria</taxon>
        <taxon>Candidatus Methylomirabilota</taxon>
        <taxon>Candidatus Methylomirabilia</taxon>
        <taxon>Candidatus Methylomirabilales</taxon>
        <taxon>Candidatus Methylomirabilaceae</taxon>
        <taxon>Candidatus Methylomirabilis</taxon>
    </lineage>
</organism>
<dbReference type="GO" id="GO:0005886">
    <property type="term" value="C:plasma membrane"/>
    <property type="evidence" value="ECO:0007669"/>
    <property type="project" value="UniProtKB-SubCell"/>
</dbReference>
<dbReference type="AlphaFoldDB" id="D5MGB6"/>
<evidence type="ECO:0000256" key="6">
    <source>
        <dbReference type="ARBA" id="ARBA00022795"/>
    </source>
</evidence>
<evidence type="ECO:0000256" key="5">
    <source>
        <dbReference type="ARBA" id="ARBA00022692"/>
    </source>
</evidence>
<dbReference type="NCBIfam" id="TIGR01103">
    <property type="entry name" value="fliP"/>
    <property type="match status" value="1"/>
</dbReference>
<evidence type="ECO:0000256" key="11">
    <source>
        <dbReference type="ARBA" id="ARBA00023225"/>
    </source>
</evidence>
<evidence type="ECO:0000256" key="7">
    <source>
        <dbReference type="ARBA" id="ARBA00022927"/>
    </source>
</evidence>
<evidence type="ECO:0000256" key="2">
    <source>
        <dbReference type="ARBA" id="ARBA00021714"/>
    </source>
</evidence>
<evidence type="ECO:0000256" key="3">
    <source>
        <dbReference type="ARBA" id="ARBA00022448"/>
    </source>
</evidence>
<dbReference type="Proteomes" id="UP000006898">
    <property type="component" value="Chromosome"/>
</dbReference>
<sequence>MMGIGTFVAASPLAVGPSFVPIPQLPLVAGGAGSAEPTVAVQLVILLTLLAMAPALVIMLTSFSRIIIVLSFLRTAMGTQQMPPNQVLIGLTLFLTFFVMAPVGEQINREALQPYLSRQLAQEAALERALQPLRTFMFKQTRERDLALMVHLARLERPKDRAAVPTHVLVPAYAISELRTAFQIGFVLFIPFLVIDMVVSSVLISMGMLFLPPPVISFPFKLLLFVLADGWHLVVRSLVIGFQ</sequence>
<dbReference type="NCBIfam" id="NF009438">
    <property type="entry name" value="PRK12797.1"/>
    <property type="match status" value="1"/>
</dbReference>
<keyword evidence="3 12" id="KW-0813">Transport</keyword>
<protein>
    <recommendedName>
        <fullName evidence="2 12">Flagellar biosynthetic protein FliP</fullName>
    </recommendedName>
</protein>
<dbReference type="PANTHER" id="PTHR30587">
    <property type="entry name" value="FLAGELLAR BIOSYNTHETIC PROTEIN FLIP"/>
    <property type="match status" value="1"/>
</dbReference>
<keyword evidence="13" id="KW-0969">Cilium</keyword>
<feature type="transmembrane region" description="Helical" evidence="12">
    <location>
        <begin position="85"/>
        <end position="104"/>
    </location>
</feature>
<evidence type="ECO:0000256" key="9">
    <source>
        <dbReference type="ARBA" id="ARBA00023136"/>
    </source>
</evidence>
<keyword evidence="4 12" id="KW-1003">Cell membrane</keyword>
<proteinExistence type="inferred from homology"/>
<dbReference type="EMBL" id="FP565575">
    <property type="protein sequence ID" value="CBE68797.1"/>
    <property type="molecule type" value="Genomic_DNA"/>
</dbReference>
<keyword evidence="8 12" id="KW-1133">Transmembrane helix</keyword>